<dbReference type="InterPro" id="IPR050570">
    <property type="entry name" value="Cell_wall_metabolism_enzyme"/>
</dbReference>
<dbReference type="Pfam" id="PF01476">
    <property type="entry name" value="LysM"/>
    <property type="match status" value="2"/>
</dbReference>
<dbReference type="CDD" id="cd12797">
    <property type="entry name" value="M23_peptidase"/>
    <property type="match status" value="1"/>
</dbReference>
<keyword evidence="1" id="KW-0812">Transmembrane</keyword>
<sequence>MVRKIKFSILVELKEYISFLKEYFRKKFLHYFNRFETGKGVIVGTLVAKRGKYVRPFLHSSMMGLFLIGMMLAPLIKSALPESENYGTGGGVYLVEASLGESTTTQVSVKPRDSVVSYYVQSGDTLSSIALKFGISEETISWQNDLAKDSLLKENQKLEIPPVSGIVHKVKRGETIYSIAKKYLVEAQQIVNWPFNTFTNDETFALAVGQLLIVPEGIQPKASPAPEYLARRYQLTPDAGVVSGTGNFVWPTSGGITQYFVWYHPAIDIANRNAPDILAADSGRVILVRFDKYAYGHHLIIDHGNGFTTLYAHLSSIYVNEGQTVARGNSIGRMGSTGRSTGTHLHFEIRSNGVAQNPLVYLK</sequence>
<keyword evidence="1" id="KW-0472">Membrane</keyword>
<reference evidence="4" key="1">
    <citation type="submission" date="2017-09" db="EMBL/GenBank/DDBJ databases">
        <title>Depth-based differentiation of microbial function through sediment-hosted aquifers and enrichment of novel symbionts in the deep terrestrial subsurface.</title>
        <authorList>
            <person name="Probst A.J."/>
            <person name="Ladd B."/>
            <person name="Jarett J.K."/>
            <person name="Geller-Mcgrath D.E."/>
            <person name="Sieber C.M.K."/>
            <person name="Emerson J.B."/>
            <person name="Anantharaman K."/>
            <person name="Thomas B.C."/>
            <person name="Malmstrom R."/>
            <person name="Stieglmeier M."/>
            <person name="Klingl A."/>
            <person name="Woyke T."/>
            <person name="Ryan C.M."/>
            <person name="Banfield J.F."/>
        </authorList>
    </citation>
    <scope>NUCLEOTIDE SEQUENCE [LARGE SCALE GENOMIC DNA]</scope>
</reference>
<organism evidence="3 4">
    <name type="scientific">Candidatus Beckwithbacteria bacterium CG10_big_fil_rev_8_21_14_0_10_34_10</name>
    <dbReference type="NCBI Taxonomy" id="1974495"/>
    <lineage>
        <taxon>Bacteria</taxon>
        <taxon>Candidatus Beckwithiibacteriota</taxon>
    </lineage>
</organism>
<dbReference type="InterPro" id="IPR016047">
    <property type="entry name" value="M23ase_b-sheet_dom"/>
</dbReference>
<dbReference type="Gene3D" id="2.70.70.10">
    <property type="entry name" value="Glucose Permease (Domain IIA)"/>
    <property type="match status" value="1"/>
</dbReference>
<evidence type="ECO:0000313" key="4">
    <source>
        <dbReference type="Proteomes" id="UP000230093"/>
    </source>
</evidence>
<dbReference type="AlphaFoldDB" id="A0A2H0W8D3"/>
<feature type="domain" description="LysM" evidence="2">
    <location>
        <begin position="116"/>
        <end position="160"/>
    </location>
</feature>
<dbReference type="EMBL" id="PEZT01000024">
    <property type="protein sequence ID" value="PIS08921.1"/>
    <property type="molecule type" value="Genomic_DNA"/>
</dbReference>
<dbReference type="PANTHER" id="PTHR21666">
    <property type="entry name" value="PEPTIDASE-RELATED"/>
    <property type="match status" value="1"/>
</dbReference>
<name>A0A2H0W8D3_9BACT</name>
<evidence type="ECO:0000256" key="1">
    <source>
        <dbReference type="SAM" id="Phobius"/>
    </source>
</evidence>
<feature type="transmembrane region" description="Helical" evidence="1">
    <location>
        <begin position="57"/>
        <end position="76"/>
    </location>
</feature>
<comment type="caution">
    <text evidence="3">The sequence shown here is derived from an EMBL/GenBank/DDBJ whole genome shotgun (WGS) entry which is preliminary data.</text>
</comment>
<accession>A0A2H0W8D3</accession>
<keyword evidence="1" id="KW-1133">Transmembrane helix</keyword>
<dbReference type="SUPFAM" id="SSF51261">
    <property type="entry name" value="Duplicated hybrid motif"/>
    <property type="match status" value="1"/>
</dbReference>
<protein>
    <recommendedName>
        <fullName evidence="2">LysM domain-containing protein</fullName>
    </recommendedName>
</protein>
<proteinExistence type="predicted"/>
<dbReference type="Proteomes" id="UP000230093">
    <property type="component" value="Unassembled WGS sequence"/>
</dbReference>
<dbReference type="InterPro" id="IPR018392">
    <property type="entry name" value="LysM"/>
</dbReference>
<feature type="domain" description="LysM" evidence="2">
    <location>
        <begin position="166"/>
        <end position="214"/>
    </location>
</feature>
<dbReference type="SMART" id="SM00257">
    <property type="entry name" value="LysM"/>
    <property type="match status" value="2"/>
</dbReference>
<dbReference type="PANTHER" id="PTHR21666:SF270">
    <property type="entry name" value="MUREIN HYDROLASE ACTIVATOR ENVC"/>
    <property type="match status" value="1"/>
</dbReference>
<dbReference type="GO" id="GO:0004222">
    <property type="term" value="F:metalloendopeptidase activity"/>
    <property type="evidence" value="ECO:0007669"/>
    <property type="project" value="TreeGrafter"/>
</dbReference>
<dbReference type="SUPFAM" id="SSF54106">
    <property type="entry name" value="LysM domain"/>
    <property type="match status" value="2"/>
</dbReference>
<evidence type="ECO:0000259" key="2">
    <source>
        <dbReference type="PROSITE" id="PS51782"/>
    </source>
</evidence>
<dbReference type="InterPro" id="IPR011055">
    <property type="entry name" value="Dup_hybrid_motif"/>
</dbReference>
<dbReference type="Pfam" id="PF01551">
    <property type="entry name" value="Peptidase_M23"/>
    <property type="match status" value="1"/>
</dbReference>
<dbReference type="InterPro" id="IPR036779">
    <property type="entry name" value="LysM_dom_sf"/>
</dbReference>
<dbReference type="PROSITE" id="PS51782">
    <property type="entry name" value="LYSM"/>
    <property type="match status" value="2"/>
</dbReference>
<dbReference type="Gene3D" id="3.10.350.10">
    <property type="entry name" value="LysM domain"/>
    <property type="match status" value="2"/>
</dbReference>
<gene>
    <name evidence="3" type="ORF">COT75_04185</name>
</gene>
<dbReference type="CDD" id="cd00118">
    <property type="entry name" value="LysM"/>
    <property type="match status" value="2"/>
</dbReference>
<evidence type="ECO:0000313" key="3">
    <source>
        <dbReference type="EMBL" id="PIS08921.1"/>
    </source>
</evidence>